<comment type="subcellular location">
    <subcellularLocation>
        <location evidence="1">Membrane</location>
        <topology evidence="1">Multi-pass membrane protein</topology>
    </subcellularLocation>
</comment>
<feature type="domain" description="Methylamine utilisation protein MauE" evidence="6">
    <location>
        <begin position="9"/>
        <end position="134"/>
    </location>
</feature>
<sequence>MLGSAGLAVLAGLAQLGLALTFIAAGVMKAVRPGTAGATAAALGVPERISRVAGTLFPALEIVLGLALLVEALAIPASAAAVVLLAGLTLLLTSAIHRGRRPPCQCFGSFSQRPIGWRSIVRNVLLAGAATLVLTYELLTSASCAWSCWSILWIPIPDRLLALLVVLQTISIGFCVWAIVNLMGMAGQAERQLAVISASHRRVGPPGGTRRDVEVLRRRPEGEHAESVVLFTHSGCTGCHRLLHDLGNNPSVRGKRLVIYSDDPNIHVTGATVIHDEDHSVAAAYGVTAFPAVLDFNRQGEELSRAYGYSECVALMQGIAPAVNKEPARP</sequence>
<dbReference type="OrthoDB" id="5643368at2"/>
<gene>
    <name evidence="7" type="ORF">SAMN05660657_04704</name>
</gene>
<keyword evidence="2 5" id="KW-0812">Transmembrane</keyword>
<dbReference type="RefSeq" id="WP_093583373.1">
    <property type="nucleotide sequence ID" value="NZ_FPBA01000024.1"/>
</dbReference>
<evidence type="ECO:0000256" key="4">
    <source>
        <dbReference type="ARBA" id="ARBA00023136"/>
    </source>
</evidence>
<dbReference type="GO" id="GO:0016020">
    <property type="term" value="C:membrane"/>
    <property type="evidence" value="ECO:0007669"/>
    <property type="project" value="UniProtKB-SubCell"/>
</dbReference>
<dbReference type="EMBL" id="FPBA01000024">
    <property type="protein sequence ID" value="SFU01124.1"/>
    <property type="molecule type" value="Genomic_DNA"/>
</dbReference>
<keyword evidence="8" id="KW-1185">Reference proteome</keyword>
<keyword evidence="4 5" id="KW-0472">Membrane</keyword>
<keyword evidence="3 5" id="KW-1133">Transmembrane helix</keyword>
<evidence type="ECO:0000256" key="5">
    <source>
        <dbReference type="SAM" id="Phobius"/>
    </source>
</evidence>
<dbReference type="UniPathway" id="UPA00895"/>
<dbReference type="STRING" id="1296565.SAMN05660657_04704"/>
<name>A0A1I7CNZ8_9ACTN</name>
<evidence type="ECO:0000313" key="7">
    <source>
        <dbReference type="EMBL" id="SFU01124.1"/>
    </source>
</evidence>
<dbReference type="Gene3D" id="3.40.30.10">
    <property type="entry name" value="Glutaredoxin"/>
    <property type="match status" value="1"/>
</dbReference>
<dbReference type="AlphaFoldDB" id="A0A1I7CNZ8"/>
<evidence type="ECO:0000259" key="6">
    <source>
        <dbReference type="Pfam" id="PF07291"/>
    </source>
</evidence>
<organism evidence="7 8">
    <name type="scientific">Geodermatophilus amargosae</name>
    <dbReference type="NCBI Taxonomy" id="1296565"/>
    <lineage>
        <taxon>Bacteria</taxon>
        <taxon>Bacillati</taxon>
        <taxon>Actinomycetota</taxon>
        <taxon>Actinomycetes</taxon>
        <taxon>Geodermatophilales</taxon>
        <taxon>Geodermatophilaceae</taxon>
        <taxon>Geodermatophilus</taxon>
    </lineage>
</organism>
<dbReference type="SUPFAM" id="SSF52833">
    <property type="entry name" value="Thioredoxin-like"/>
    <property type="match status" value="1"/>
</dbReference>
<reference evidence="8" key="1">
    <citation type="submission" date="2016-10" db="EMBL/GenBank/DDBJ databases">
        <authorList>
            <person name="Varghese N."/>
            <person name="Submissions S."/>
        </authorList>
    </citation>
    <scope>NUCLEOTIDE SEQUENCE [LARGE SCALE GENOMIC DNA]</scope>
    <source>
        <strain evidence="8">DSM 46136</strain>
    </source>
</reference>
<accession>A0A1I7CNZ8</accession>
<feature type="transmembrane region" description="Helical" evidence="5">
    <location>
        <begin position="62"/>
        <end position="92"/>
    </location>
</feature>
<dbReference type="InterPro" id="IPR036249">
    <property type="entry name" value="Thioredoxin-like_sf"/>
</dbReference>
<dbReference type="GO" id="GO:0030416">
    <property type="term" value="P:methylamine metabolic process"/>
    <property type="evidence" value="ECO:0007669"/>
    <property type="project" value="InterPro"/>
</dbReference>
<feature type="transmembrane region" description="Helical" evidence="5">
    <location>
        <begin position="160"/>
        <end position="183"/>
    </location>
</feature>
<evidence type="ECO:0000256" key="1">
    <source>
        <dbReference type="ARBA" id="ARBA00004141"/>
    </source>
</evidence>
<dbReference type="Pfam" id="PF07291">
    <property type="entry name" value="MauE"/>
    <property type="match status" value="1"/>
</dbReference>
<evidence type="ECO:0000256" key="3">
    <source>
        <dbReference type="ARBA" id="ARBA00022989"/>
    </source>
</evidence>
<feature type="transmembrane region" description="Helical" evidence="5">
    <location>
        <begin position="124"/>
        <end position="154"/>
    </location>
</feature>
<dbReference type="InterPro" id="IPR009908">
    <property type="entry name" value="Methylamine_util_MauE"/>
</dbReference>
<protein>
    <submittedName>
        <fullName evidence="7">Methylamine utilisation protein MauE</fullName>
    </submittedName>
</protein>
<dbReference type="Proteomes" id="UP000199546">
    <property type="component" value="Unassembled WGS sequence"/>
</dbReference>
<evidence type="ECO:0000256" key="2">
    <source>
        <dbReference type="ARBA" id="ARBA00022692"/>
    </source>
</evidence>
<proteinExistence type="predicted"/>
<evidence type="ECO:0000313" key="8">
    <source>
        <dbReference type="Proteomes" id="UP000199546"/>
    </source>
</evidence>